<dbReference type="AlphaFoldDB" id="A0A848QQM2"/>
<dbReference type="EMBL" id="JABCRE010000003">
    <property type="protein sequence ID" value="NMW32425.1"/>
    <property type="molecule type" value="Genomic_DNA"/>
</dbReference>
<dbReference type="InterPro" id="IPR036206">
    <property type="entry name" value="ThiamineP_synth_sf"/>
</dbReference>
<comment type="caution">
    <text evidence="2">The sequence shown here is derived from an EMBL/GenBank/DDBJ whole genome shotgun (WGS) entry which is preliminary data.</text>
</comment>
<sequence length="190" mass="20999">MAQDQTLTFKDGRTMPKLWLLSDARNDAWLADSLKALPRGSGFVFRHYHLSDIDRRKRFDSLAALARRYGHIVILSDSPVATRKWGADGLYGPAEKMPRDDALIKLATAHNAKEIIAADRAGADAIVLSPVFPTRSHPDTQVLGPVRFRMLTRKTETPVIALGGMTPLTARRLGWPNWAAIDGLVSTQDS</sequence>
<name>A0A848QQM2_9SPHN</name>
<evidence type="ECO:0000313" key="3">
    <source>
        <dbReference type="Proteomes" id="UP000561181"/>
    </source>
</evidence>
<dbReference type="Pfam" id="PF02581">
    <property type="entry name" value="TMP-TENI"/>
    <property type="match status" value="1"/>
</dbReference>
<dbReference type="CDD" id="cd00564">
    <property type="entry name" value="TMP_TenI"/>
    <property type="match status" value="1"/>
</dbReference>
<dbReference type="InterPro" id="IPR022998">
    <property type="entry name" value="ThiamineP_synth_TenI"/>
</dbReference>
<dbReference type="SUPFAM" id="SSF51391">
    <property type="entry name" value="Thiamin phosphate synthase"/>
    <property type="match status" value="1"/>
</dbReference>
<accession>A0A848QQM2</accession>
<dbReference type="InterPro" id="IPR013785">
    <property type="entry name" value="Aldolase_TIM"/>
</dbReference>
<feature type="domain" description="Thiamine phosphate synthase/TenI" evidence="1">
    <location>
        <begin position="41"/>
        <end position="171"/>
    </location>
</feature>
<organism evidence="2 3">
    <name type="scientific">Pontixanthobacter rizhaonensis</name>
    <dbReference type="NCBI Taxonomy" id="2730337"/>
    <lineage>
        <taxon>Bacteria</taxon>
        <taxon>Pseudomonadati</taxon>
        <taxon>Pseudomonadota</taxon>
        <taxon>Alphaproteobacteria</taxon>
        <taxon>Sphingomonadales</taxon>
        <taxon>Erythrobacteraceae</taxon>
        <taxon>Pontixanthobacter</taxon>
    </lineage>
</organism>
<evidence type="ECO:0000313" key="2">
    <source>
        <dbReference type="EMBL" id="NMW32425.1"/>
    </source>
</evidence>
<evidence type="ECO:0000259" key="1">
    <source>
        <dbReference type="Pfam" id="PF02581"/>
    </source>
</evidence>
<reference evidence="2 3" key="1">
    <citation type="submission" date="2020-04" db="EMBL/GenBank/DDBJ databases">
        <authorList>
            <person name="Liu A."/>
        </authorList>
    </citation>
    <scope>NUCLEOTIDE SEQUENCE [LARGE SCALE GENOMIC DNA]</scope>
    <source>
        <strain evidence="2 3">RZ02</strain>
    </source>
</reference>
<dbReference type="Proteomes" id="UP000561181">
    <property type="component" value="Unassembled WGS sequence"/>
</dbReference>
<proteinExistence type="predicted"/>
<keyword evidence="3" id="KW-1185">Reference proteome</keyword>
<protein>
    <submittedName>
        <fullName evidence="2">Thiamine phosphate synthase</fullName>
    </submittedName>
</protein>
<gene>
    <name evidence="2" type="ORF">HKD42_10165</name>
</gene>
<dbReference type="Gene3D" id="3.20.20.70">
    <property type="entry name" value="Aldolase class I"/>
    <property type="match status" value="1"/>
</dbReference>
<dbReference type="GO" id="GO:0009228">
    <property type="term" value="P:thiamine biosynthetic process"/>
    <property type="evidence" value="ECO:0007669"/>
    <property type="project" value="UniProtKB-KW"/>
</dbReference>